<dbReference type="EMBL" id="JAFBED010000001">
    <property type="protein sequence ID" value="MBM7618182.1"/>
    <property type="molecule type" value="Genomic_DNA"/>
</dbReference>
<evidence type="ECO:0000259" key="2">
    <source>
        <dbReference type="Pfam" id="PF11575"/>
    </source>
</evidence>
<evidence type="ECO:0000259" key="1">
    <source>
        <dbReference type="Pfam" id="PF06276"/>
    </source>
</evidence>
<proteinExistence type="predicted"/>
<dbReference type="Pfam" id="PF06276">
    <property type="entry name" value="FhuF"/>
    <property type="match status" value="1"/>
</dbReference>
<name>A0ABS2NUL1_9BACI</name>
<accession>A0ABS2NUL1</accession>
<dbReference type="Pfam" id="PF11575">
    <property type="entry name" value="FhuF_C"/>
    <property type="match status" value="1"/>
</dbReference>
<comment type="caution">
    <text evidence="3">The sequence shown here is derived from an EMBL/GenBank/DDBJ whole genome shotgun (WGS) entry which is preliminary data.</text>
</comment>
<protein>
    <submittedName>
        <fullName evidence="3">Ferric iron reductase protein FhuF</fullName>
    </submittedName>
</protein>
<reference evidence="3 4" key="1">
    <citation type="submission" date="2021-01" db="EMBL/GenBank/DDBJ databases">
        <title>Genomic Encyclopedia of Type Strains, Phase IV (KMG-IV): sequencing the most valuable type-strain genomes for metagenomic binning, comparative biology and taxonomic classification.</title>
        <authorList>
            <person name="Goeker M."/>
        </authorList>
    </citation>
    <scope>NUCLEOTIDE SEQUENCE [LARGE SCALE GENOMIC DNA]</scope>
    <source>
        <strain evidence="3 4">DSM 25879</strain>
    </source>
</reference>
<dbReference type="InterPro" id="IPR024726">
    <property type="entry name" value="FhuF_C"/>
</dbReference>
<dbReference type="RefSeq" id="WP_204412327.1">
    <property type="nucleotide sequence ID" value="NZ_JAFBED010000001.1"/>
</dbReference>
<feature type="domain" description="Aerobactin siderophore biosynthesis IucA/IucC-like C-terminal" evidence="1">
    <location>
        <begin position="124"/>
        <end position="196"/>
    </location>
</feature>
<sequence>MRLETESLNHAEQRFLEENGRLVVGSASSQNSVKLASLLEEGAVCSYLATIREDLGTDKNDVAASLLMKRLGFLAVNCLMSMSAYNKTFKIDSGNIWIDSSMDNGTWLPKIRFSVLEVEAAPAIDRNDWRTRHFYSLFKGLYMPLIERIAKDAKVSRQTLWENVMLYVYWLYETILPKIGETKYAEEDFLALLEAPASFFGMNRNPAASFYSDKIYVEKQQAEIRVRSTCCFYYQANASGSRCSTCPLECKV</sequence>
<feature type="domain" description="Ferric siderophore reductase C-terminal" evidence="2">
    <location>
        <begin position="227"/>
        <end position="248"/>
    </location>
</feature>
<evidence type="ECO:0000313" key="3">
    <source>
        <dbReference type="EMBL" id="MBM7618182.1"/>
    </source>
</evidence>
<gene>
    <name evidence="3" type="ORF">JOC95_000024</name>
</gene>
<dbReference type="InterPro" id="IPR022770">
    <property type="entry name" value="IucA/IucC-like_C"/>
</dbReference>
<evidence type="ECO:0000313" key="4">
    <source>
        <dbReference type="Proteomes" id="UP000737402"/>
    </source>
</evidence>
<keyword evidence="4" id="KW-1185">Reference proteome</keyword>
<dbReference type="Proteomes" id="UP000737402">
    <property type="component" value="Unassembled WGS sequence"/>
</dbReference>
<organism evidence="3 4">
    <name type="scientific">Sutcliffiella tianshenii</name>
    <dbReference type="NCBI Taxonomy" id="1463404"/>
    <lineage>
        <taxon>Bacteria</taxon>
        <taxon>Bacillati</taxon>
        <taxon>Bacillota</taxon>
        <taxon>Bacilli</taxon>
        <taxon>Bacillales</taxon>
        <taxon>Bacillaceae</taxon>
        <taxon>Sutcliffiella</taxon>
    </lineage>
</organism>